<dbReference type="Pfam" id="PF00069">
    <property type="entry name" value="Pkinase"/>
    <property type="match status" value="1"/>
</dbReference>
<comment type="similarity">
    <text evidence="6">Belongs to the protein kinase superfamily. STE Ser/Thr protein kinase family. MAP kinase kinase subfamily.</text>
</comment>
<dbReference type="PANTHER" id="PTHR47448">
    <property type="entry name" value="DUAL SPECIFICITY MITOGEN-ACTIVATED PROTEIN KINASE KINASE DSOR1-LIKE PROTEIN"/>
    <property type="match status" value="1"/>
</dbReference>
<keyword evidence="2" id="KW-0808">Transferase</keyword>
<feature type="region of interest" description="Disordered" evidence="8">
    <location>
        <begin position="351"/>
        <end position="441"/>
    </location>
</feature>
<dbReference type="Proteomes" id="UP000076842">
    <property type="component" value="Unassembled WGS sequence"/>
</dbReference>
<feature type="compositionally biased region" description="Low complexity" evidence="8">
    <location>
        <begin position="77"/>
        <end position="86"/>
    </location>
</feature>
<evidence type="ECO:0000256" key="7">
    <source>
        <dbReference type="PROSITE-ProRule" id="PRU10141"/>
    </source>
</evidence>
<dbReference type="InterPro" id="IPR050915">
    <property type="entry name" value="MAP_kinase_kinase"/>
</dbReference>
<dbReference type="FunFam" id="3.30.200.20:FF:000040">
    <property type="entry name" value="Dual specificity mitogen-activated protein kinase kinase"/>
    <property type="match status" value="1"/>
</dbReference>
<feature type="binding site" evidence="7">
    <location>
        <position position="149"/>
    </location>
    <ligand>
        <name>ATP</name>
        <dbReference type="ChEBI" id="CHEBI:30616"/>
    </ligand>
</feature>
<evidence type="ECO:0000256" key="5">
    <source>
        <dbReference type="ARBA" id="ARBA00022840"/>
    </source>
</evidence>
<dbReference type="EMBL" id="KV424130">
    <property type="protein sequence ID" value="KZT51021.1"/>
    <property type="molecule type" value="Genomic_DNA"/>
</dbReference>
<protein>
    <submittedName>
        <fullName evidence="10">Kinase-like protein</fullName>
    </submittedName>
</protein>
<evidence type="ECO:0000256" key="6">
    <source>
        <dbReference type="ARBA" id="ARBA00038035"/>
    </source>
</evidence>
<proteinExistence type="inferred from homology"/>
<reference evidence="10 11" key="1">
    <citation type="journal article" date="2016" name="Mol. Biol. Evol.">
        <title>Comparative Genomics of Early-Diverging Mushroom-Forming Fungi Provides Insights into the Origins of Lignocellulose Decay Capabilities.</title>
        <authorList>
            <person name="Nagy L.G."/>
            <person name="Riley R."/>
            <person name="Tritt A."/>
            <person name="Adam C."/>
            <person name="Daum C."/>
            <person name="Floudas D."/>
            <person name="Sun H."/>
            <person name="Yadav J.S."/>
            <person name="Pangilinan J."/>
            <person name="Larsson K.H."/>
            <person name="Matsuura K."/>
            <person name="Barry K."/>
            <person name="Labutti K."/>
            <person name="Kuo R."/>
            <person name="Ohm R.A."/>
            <person name="Bhattacharya S.S."/>
            <person name="Shirouzu T."/>
            <person name="Yoshinaga Y."/>
            <person name="Martin F.M."/>
            <person name="Grigoriev I.V."/>
            <person name="Hibbett D.S."/>
        </authorList>
    </citation>
    <scope>NUCLEOTIDE SEQUENCE [LARGE SCALE GENOMIC DNA]</scope>
    <source>
        <strain evidence="10 11">HHB12733</strain>
    </source>
</reference>
<evidence type="ECO:0000256" key="1">
    <source>
        <dbReference type="ARBA" id="ARBA00022527"/>
    </source>
</evidence>
<dbReference type="SUPFAM" id="SSF56112">
    <property type="entry name" value="Protein kinase-like (PK-like)"/>
    <property type="match status" value="1"/>
</dbReference>
<feature type="compositionally biased region" description="Pro residues" evidence="8">
    <location>
        <begin position="1"/>
        <end position="10"/>
    </location>
</feature>
<evidence type="ECO:0000313" key="11">
    <source>
        <dbReference type="Proteomes" id="UP000076842"/>
    </source>
</evidence>
<dbReference type="FunCoup" id="A0A165CLW7">
    <property type="interactions" value="343"/>
</dbReference>
<evidence type="ECO:0000313" key="10">
    <source>
        <dbReference type="EMBL" id="KZT51021.1"/>
    </source>
</evidence>
<feature type="compositionally biased region" description="Low complexity" evidence="8">
    <location>
        <begin position="388"/>
        <end position="407"/>
    </location>
</feature>
<evidence type="ECO:0000256" key="2">
    <source>
        <dbReference type="ARBA" id="ARBA00022679"/>
    </source>
</evidence>
<dbReference type="STRING" id="1353952.A0A165CLW7"/>
<evidence type="ECO:0000256" key="8">
    <source>
        <dbReference type="SAM" id="MobiDB-lite"/>
    </source>
</evidence>
<dbReference type="GO" id="GO:0004674">
    <property type="term" value="F:protein serine/threonine kinase activity"/>
    <property type="evidence" value="ECO:0007669"/>
    <property type="project" value="UniProtKB-KW"/>
</dbReference>
<dbReference type="OrthoDB" id="10252354at2759"/>
<keyword evidence="1" id="KW-0723">Serine/threonine-protein kinase</keyword>
<accession>A0A165CLW7</accession>
<evidence type="ECO:0000259" key="9">
    <source>
        <dbReference type="PROSITE" id="PS50011"/>
    </source>
</evidence>
<keyword evidence="11" id="KW-1185">Reference proteome</keyword>
<feature type="region of interest" description="Disordered" evidence="8">
    <location>
        <begin position="1"/>
        <end position="92"/>
    </location>
</feature>
<dbReference type="InterPro" id="IPR008271">
    <property type="entry name" value="Ser/Thr_kinase_AS"/>
</dbReference>
<evidence type="ECO:0000256" key="4">
    <source>
        <dbReference type="ARBA" id="ARBA00022777"/>
    </source>
</evidence>
<feature type="compositionally biased region" description="Basic and acidic residues" evidence="8">
    <location>
        <begin position="352"/>
        <end position="366"/>
    </location>
</feature>
<dbReference type="AlphaFoldDB" id="A0A165CLW7"/>
<dbReference type="InterPro" id="IPR000719">
    <property type="entry name" value="Prot_kinase_dom"/>
</dbReference>
<name>A0A165CLW7_9BASI</name>
<dbReference type="InParanoid" id="A0A165CLW7"/>
<dbReference type="PROSITE" id="PS00107">
    <property type="entry name" value="PROTEIN_KINASE_ATP"/>
    <property type="match status" value="1"/>
</dbReference>
<dbReference type="GO" id="GO:0000165">
    <property type="term" value="P:MAPK cascade"/>
    <property type="evidence" value="ECO:0007669"/>
    <property type="project" value="UniProtKB-ARBA"/>
</dbReference>
<dbReference type="SMART" id="SM00220">
    <property type="entry name" value="S_TKc"/>
    <property type="match status" value="1"/>
</dbReference>
<keyword evidence="5 7" id="KW-0067">ATP-binding</keyword>
<keyword evidence="4 10" id="KW-0418">Kinase</keyword>
<dbReference type="PROSITE" id="PS50011">
    <property type="entry name" value="PROTEIN_KINASE_DOM"/>
    <property type="match status" value="1"/>
</dbReference>
<organism evidence="10 11">
    <name type="scientific">Calocera cornea HHB12733</name>
    <dbReference type="NCBI Taxonomy" id="1353952"/>
    <lineage>
        <taxon>Eukaryota</taxon>
        <taxon>Fungi</taxon>
        <taxon>Dikarya</taxon>
        <taxon>Basidiomycota</taxon>
        <taxon>Agaricomycotina</taxon>
        <taxon>Dacrymycetes</taxon>
        <taxon>Dacrymycetales</taxon>
        <taxon>Dacrymycetaceae</taxon>
        <taxon>Calocera</taxon>
    </lineage>
</organism>
<dbReference type="GO" id="GO:0005524">
    <property type="term" value="F:ATP binding"/>
    <property type="evidence" value="ECO:0007669"/>
    <property type="project" value="UniProtKB-UniRule"/>
</dbReference>
<dbReference type="GO" id="GO:0004712">
    <property type="term" value="F:protein serine/threonine/tyrosine kinase activity"/>
    <property type="evidence" value="ECO:0007669"/>
    <property type="project" value="UniProtKB-ARBA"/>
</dbReference>
<feature type="domain" description="Protein kinase" evidence="9">
    <location>
        <begin position="120"/>
        <end position="499"/>
    </location>
</feature>
<dbReference type="PANTHER" id="PTHR47448:SF1">
    <property type="entry name" value="SERINE_THREONINE-PROTEIN KINASE STE7 HOMOLOG"/>
    <property type="match status" value="1"/>
</dbReference>
<evidence type="ECO:0000256" key="3">
    <source>
        <dbReference type="ARBA" id="ARBA00022741"/>
    </source>
</evidence>
<dbReference type="PROSITE" id="PS00108">
    <property type="entry name" value="PROTEIN_KINASE_ST"/>
    <property type="match status" value="1"/>
</dbReference>
<dbReference type="InterPro" id="IPR011009">
    <property type="entry name" value="Kinase-like_dom_sf"/>
</dbReference>
<gene>
    <name evidence="10" type="ORF">CALCODRAFT_525767</name>
</gene>
<sequence>MLSLPQPPPLAMGGMGGISTLRPPAPGGAPAGGGGGRRRPPPLLDVSKSKAIPHKNGHASPPPRSTSSLAGGGGSSPFGYSGTPGSASRTNLQNKLSEQLATLDLGDGRGEKIELKSEDLRAVCELGQGNGGTVSKVLHVPTGKTMARKLVLIDAKPAVRKQILRELQIMHDCRSEYIISFFGAFVADPHICICMECADKGSFDQIYKRIGAIDVDVVAQVALAVLEGLTYLYDAHRIIHRDIKPSNILFNSAGQIKLCDFGVSGELINSIADTFVGTSTYMSPERIQGAQYTVKSDVWSLGITLIELALGRFPFSDDDSERDSDFSEDESDPDADIAHYIANGLSSASSVDTERSFASRDSRDSEESFGEGTLSPRRAPIALPPPTISISSASTASHADTDSTTTPGTSRGAPKLSAPNANSSAAAKKNRRKSRGVSLQGGGMTMSILELLQHIVNEPAPTLPAGRYGAAAQDFVAKCLEKRPEDRPSPKELLGEPWMRSARDDGYDLVAWAETIP</sequence>
<dbReference type="InterPro" id="IPR017441">
    <property type="entry name" value="Protein_kinase_ATP_BS"/>
</dbReference>
<dbReference type="Gene3D" id="3.30.200.20">
    <property type="entry name" value="Phosphorylase Kinase, domain 1"/>
    <property type="match status" value="1"/>
</dbReference>
<dbReference type="Gene3D" id="1.10.510.10">
    <property type="entry name" value="Transferase(Phosphotransferase) domain 1"/>
    <property type="match status" value="2"/>
</dbReference>
<keyword evidence="3 7" id="KW-0547">Nucleotide-binding</keyword>